<dbReference type="RefSeq" id="WP_202748326.1">
    <property type="nucleotide sequence ID" value="NZ_JAESWC010000002.1"/>
</dbReference>
<feature type="domain" description="CAAX prenyl protease 2/Lysostaphin resistance protein A-like" evidence="2">
    <location>
        <begin position="149"/>
        <end position="237"/>
    </location>
</feature>
<evidence type="ECO:0000259" key="2">
    <source>
        <dbReference type="Pfam" id="PF02517"/>
    </source>
</evidence>
<reference evidence="3 4" key="1">
    <citation type="submission" date="2021-01" db="EMBL/GenBank/DDBJ databases">
        <title>Genome public.</title>
        <authorList>
            <person name="Liu C."/>
            <person name="Sun Q."/>
        </authorList>
    </citation>
    <scope>NUCLEOTIDE SEQUENCE [LARGE SCALE GENOMIC DNA]</scope>
    <source>
        <strain evidence="3 4">YIM B02515</strain>
    </source>
</reference>
<dbReference type="Proteomes" id="UP000632377">
    <property type="component" value="Unassembled WGS sequence"/>
</dbReference>
<proteinExistence type="predicted"/>
<keyword evidence="3" id="KW-0645">Protease</keyword>
<feature type="transmembrane region" description="Helical" evidence="1">
    <location>
        <begin position="150"/>
        <end position="169"/>
    </location>
</feature>
<keyword evidence="4" id="KW-1185">Reference proteome</keyword>
<keyword evidence="1" id="KW-0812">Transmembrane</keyword>
<dbReference type="InterPro" id="IPR003675">
    <property type="entry name" value="Rce1/LyrA-like_dom"/>
</dbReference>
<feature type="transmembrane region" description="Helical" evidence="1">
    <location>
        <begin position="35"/>
        <end position="61"/>
    </location>
</feature>
<keyword evidence="3" id="KW-0378">Hydrolase</keyword>
<keyword evidence="3" id="KW-0482">Metalloprotease</keyword>
<feature type="transmembrane region" description="Helical" evidence="1">
    <location>
        <begin position="223"/>
        <end position="244"/>
    </location>
</feature>
<dbReference type="Pfam" id="PF02517">
    <property type="entry name" value="Rce1-like"/>
    <property type="match status" value="1"/>
</dbReference>
<feature type="transmembrane region" description="Helical" evidence="1">
    <location>
        <begin position="112"/>
        <end position="129"/>
    </location>
</feature>
<sequence>MTKSLQNILVFIFLYIPPLLFFLKYSLRRNINKILLFIISVLYIILAVYTQNILPFILVLINIRYIRVNDTYGIYNSNDSYYTDLSKDYYRYNFSLKSFNIFKGLKYAAESYGLTIAVNIIVALIISLSKSNLKEQEIVRQLMDTSINKFVYMIPVMVIFAPIVEEFTFRWLLFEKIFKPRIGICFSAILSSILFSMVHFNIRVFPVLITIGLINCYLIEKKGYWYAVFNHLIFNTVSTVAMLMQKIS</sequence>
<protein>
    <submittedName>
        <fullName evidence="3">CPBP family intramembrane metalloprotease</fullName>
    </submittedName>
</protein>
<feature type="transmembrane region" description="Helical" evidence="1">
    <location>
        <begin position="181"/>
        <end position="202"/>
    </location>
</feature>
<comment type="caution">
    <text evidence="3">The sequence shown here is derived from an EMBL/GenBank/DDBJ whole genome shotgun (WGS) entry which is preliminary data.</text>
</comment>
<feature type="transmembrane region" description="Helical" evidence="1">
    <location>
        <begin position="6"/>
        <end position="23"/>
    </location>
</feature>
<accession>A0ABS1T8R7</accession>
<dbReference type="GO" id="GO:0008237">
    <property type="term" value="F:metallopeptidase activity"/>
    <property type="evidence" value="ECO:0007669"/>
    <property type="project" value="UniProtKB-KW"/>
</dbReference>
<evidence type="ECO:0000313" key="3">
    <source>
        <dbReference type="EMBL" id="MBL4935735.1"/>
    </source>
</evidence>
<evidence type="ECO:0000256" key="1">
    <source>
        <dbReference type="SAM" id="Phobius"/>
    </source>
</evidence>
<name>A0ABS1T8R7_9CLOT</name>
<keyword evidence="1" id="KW-1133">Transmembrane helix</keyword>
<organism evidence="3 4">
    <name type="scientific">Clostridium rhizosphaerae</name>
    <dbReference type="NCBI Taxonomy" id="2803861"/>
    <lineage>
        <taxon>Bacteria</taxon>
        <taxon>Bacillati</taxon>
        <taxon>Bacillota</taxon>
        <taxon>Clostridia</taxon>
        <taxon>Eubacteriales</taxon>
        <taxon>Clostridiaceae</taxon>
        <taxon>Clostridium</taxon>
    </lineage>
</organism>
<keyword evidence="1" id="KW-0472">Membrane</keyword>
<dbReference type="EMBL" id="JAESWC010000002">
    <property type="protein sequence ID" value="MBL4935735.1"/>
    <property type="molecule type" value="Genomic_DNA"/>
</dbReference>
<evidence type="ECO:0000313" key="4">
    <source>
        <dbReference type="Proteomes" id="UP000632377"/>
    </source>
</evidence>
<gene>
    <name evidence="3" type="ORF">JK636_08185</name>
</gene>